<dbReference type="OrthoDB" id="2537961at2759"/>
<feature type="compositionally biased region" description="Low complexity" evidence="1">
    <location>
        <begin position="527"/>
        <end position="543"/>
    </location>
</feature>
<dbReference type="AlphaFoldDB" id="A0A194S8B6"/>
<feature type="compositionally biased region" description="Low complexity" evidence="1">
    <location>
        <begin position="429"/>
        <end position="440"/>
    </location>
</feature>
<keyword evidence="3" id="KW-1185">Reference proteome</keyword>
<feature type="region of interest" description="Disordered" evidence="1">
    <location>
        <begin position="98"/>
        <end position="123"/>
    </location>
</feature>
<organism evidence="2 3">
    <name type="scientific">Rhodotorula graminis (strain WP1)</name>
    <dbReference type="NCBI Taxonomy" id="578459"/>
    <lineage>
        <taxon>Eukaryota</taxon>
        <taxon>Fungi</taxon>
        <taxon>Dikarya</taxon>
        <taxon>Basidiomycota</taxon>
        <taxon>Pucciniomycotina</taxon>
        <taxon>Microbotryomycetes</taxon>
        <taxon>Sporidiobolales</taxon>
        <taxon>Sporidiobolaceae</taxon>
        <taxon>Rhodotorula</taxon>
    </lineage>
</organism>
<feature type="compositionally biased region" description="Basic and acidic residues" evidence="1">
    <location>
        <begin position="171"/>
        <end position="185"/>
    </location>
</feature>
<gene>
    <name evidence="2" type="ORF">RHOBADRAFT_51800</name>
</gene>
<dbReference type="STRING" id="578459.A0A194S8B6"/>
<accession>A0A194S8B6</accession>
<reference evidence="2 3" key="1">
    <citation type="journal article" date="2015" name="Front. Microbiol.">
        <title>Genome sequence of the plant growth promoting endophytic yeast Rhodotorula graminis WP1.</title>
        <authorList>
            <person name="Firrincieli A."/>
            <person name="Otillar R."/>
            <person name="Salamov A."/>
            <person name="Schmutz J."/>
            <person name="Khan Z."/>
            <person name="Redman R.S."/>
            <person name="Fleck N.D."/>
            <person name="Lindquist E."/>
            <person name="Grigoriev I.V."/>
            <person name="Doty S.L."/>
        </authorList>
    </citation>
    <scope>NUCLEOTIDE SEQUENCE [LARGE SCALE GENOMIC DNA]</scope>
    <source>
        <strain evidence="2 3">WP1</strain>
    </source>
</reference>
<name>A0A194S8B6_RHOGW</name>
<sequence>MGQLSPAAYDALLLEKVKLLLQAAMQSPRRRGPASTYEHFCESLDIRDEASLRAVEVLLYETTTRRPRKVRRTDSGPAASTSATWVSAFAQPRLRRLRRVASSSSEDQDDPAPVSRLFASQSETESDDEIAFVRNLEPVGTPARLMADERAVARGVEQGATTAGGGGLSPQRDDGRRLAGPDRTDGTEYTLYNQLHSIRGTPMRGVVPFEQLWNLLLTLPFPSHVDNLEAFVAALNDSPWHDAPIAAADLFDLLRAIIRCDPGVLSRADEASRARTRTSRPPAEQRSSRQQHSSWLVQPGARGFAPRSIRPAYSFGSGPGRPAPHVENRRDGIWRTTFVEHIGDGQSRDVEVDMDAGQGASEAFVDFAQHRRAERRSDAVEAADAPAPGPHVAAVRDAAAERARSRTRATAALPELAVTSASTSETSRAHSPPAVAAAGEASCPAPATARRTSASIAEAHARSQRRVVPLRGGASSDADLGVAAPSAAAELEPADGALVEQVGEPSGNMRAVVEALHRARSRRVRSTAPEAAHGEAAAAATATGGAGEPDDSLVLVPMGWEP</sequence>
<feature type="region of interest" description="Disordered" evidence="1">
    <location>
        <begin position="417"/>
        <end position="440"/>
    </location>
</feature>
<feature type="region of interest" description="Disordered" evidence="1">
    <location>
        <begin position="525"/>
        <end position="552"/>
    </location>
</feature>
<feature type="region of interest" description="Disordered" evidence="1">
    <location>
        <begin position="158"/>
        <end position="185"/>
    </location>
</feature>
<evidence type="ECO:0000313" key="2">
    <source>
        <dbReference type="EMBL" id="KPV76809.1"/>
    </source>
</evidence>
<dbReference type="EMBL" id="KQ474075">
    <property type="protein sequence ID" value="KPV76809.1"/>
    <property type="molecule type" value="Genomic_DNA"/>
</dbReference>
<proteinExistence type="predicted"/>
<dbReference type="GeneID" id="28976470"/>
<dbReference type="OMA" id="WHDAPIA"/>
<protein>
    <submittedName>
        <fullName evidence="2">Uncharacterized protein</fullName>
    </submittedName>
</protein>
<evidence type="ECO:0000256" key="1">
    <source>
        <dbReference type="SAM" id="MobiDB-lite"/>
    </source>
</evidence>
<feature type="region of interest" description="Disordered" evidence="1">
    <location>
        <begin position="268"/>
        <end position="328"/>
    </location>
</feature>
<evidence type="ECO:0000313" key="3">
    <source>
        <dbReference type="Proteomes" id="UP000053890"/>
    </source>
</evidence>
<dbReference type="Proteomes" id="UP000053890">
    <property type="component" value="Unassembled WGS sequence"/>
</dbReference>
<dbReference type="RefSeq" id="XP_018272858.1">
    <property type="nucleotide sequence ID" value="XM_018416022.1"/>
</dbReference>